<name>A0A162QXM3_9CRUS</name>
<keyword evidence="2" id="KW-1185">Reference proteome</keyword>
<evidence type="ECO:0000313" key="1">
    <source>
        <dbReference type="EMBL" id="KZS20046.1"/>
    </source>
</evidence>
<dbReference type="EMBL" id="LRGB01000248">
    <property type="protein sequence ID" value="KZS20046.1"/>
    <property type="molecule type" value="Genomic_DNA"/>
</dbReference>
<dbReference type="AlphaFoldDB" id="A0A162QXM3"/>
<proteinExistence type="predicted"/>
<evidence type="ECO:0000313" key="2">
    <source>
        <dbReference type="Proteomes" id="UP000076858"/>
    </source>
</evidence>
<comment type="caution">
    <text evidence="1">The sequence shown here is derived from an EMBL/GenBank/DDBJ whole genome shotgun (WGS) entry which is preliminary data.</text>
</comment>
<accession>A0A162QXM3</accession>
<gene>
    <name evidence="1" type="ORF">APZ42_013374</name>
</gene>
<sequence>MTQNPVEFIEAASHKFFMVGWFRPPKENFWPASGIVGGERSLYGYFLLIIEGRAISHA</sequence>
<protein>
    <submittedName>
        <fullName evidence="1">Uncharacterized protein</fullName>
    </submittedName>
</protein>
<dbReference type="Proteomes" id="UP000076858">
    <property type="component" value="Unassembled WGS sequence"/>
</dbReference>
<organism evidence="1 2">
    <name type="scientific">Daphnia magna</name>
    <dbReference type="NCBI Taxonomy" id="35525"/>
    <lineage>
        <taxon>Eukaryota</taxon>
        <taxon>Metazoa</taxon>
        <taxon>Ecdysozoa</taxon>
        <taxon>Arthropoda</taxon>
        <taxon>Crustacea</taxon>
        <taxon>Branchiopoda</taxon>
        <taxon>Diplostraca</taxon>
        <taxon>Cladocera</taxon>
        <taxon>Anomopoda</taxon>
        <taxon>Daphniidae</taxon>
        <taxon>Daphnia</taxon>
    </lineage>
</organism>
<reference evidence="1 2" key="1">
    <citation type="submission" date="2016-03" db="EMBL/GenBank/DDBJ databases">
        <title>EvidentialGene: Evidence-directed Construction of Genes on Genomes.</title>
        <authorList>
            <person name="Gilbert D.G."/>
            <person name="Choi J.-H."/>
            <person name="Mockaitis K."/>
            <person name="Colbourne J."/>
            <person name="Pfrender M."/>
        </authorList>
    </citation>
    <scope>NUCLEOTIDE SEQUENCE [LARGE SCALE GENOMIC DNA]</scope>
    <source>
        <strain evidence="1 2">Xinb3</strain>
        <tissue evidence="1">Complete organism</tissue>
    </source>
</reference>